<reference evidence="2 3" key="1">
    <citation type="submission" date="2024-02" db="EMBL/GenBank/DDBJ databases">
        <authorList>
            <person name="Chen Y."/>
            <person name="Shah S."/>
            <person name="Dougan E. K."/>
            <person name="Thang M."/>
            <person name="Chan C."/>
        </authorList>
    </citation>
    <scope>NUCLEOTIDE SEQUENCE [LARGE SCALE GENOMIC DNA]</scope>
</reference>
<name>A0ABP0N5E3_9DINO</name>
<accession>A0ABP0N5E3</accession>
<keyword evidence="3" id="KW-1185">Reference proteome</keyword>
<feature type="non-terminal residue" evidence="2">
    <location>
        <position position="286"/>
    </location>
</feature>
<comment type="caution">
    <text evidence="2">The sequence shown here is derived from an EMBL/GenBank/DDBJ whole genome shotgun (WGS) entry which is preliminary data.</text>
</comment>
<feature type="region of interest" description="Disordered" evidence="1">
    <location>
        <begin position="1"/>
        <end position="68"/>
    </location>
</feature>
<evidence type="ECO:0000313" key="2">
    <source>
        <dbReference type="EMBL" id="CAK9059020.1"/>
    </source>
</evidence>
<gene>
    <name evidence="2" type="ORF">SCF082_LOCUS31351</name>
</gene>
<sequence length="286" mass="32268">MPPPMKRPSSRKDEAEDVEPETKKRPAASGSMNKAINELKRGLRSSSSKKDEDDNEEESALSKPSPREFRTQVINQLFTKLKNGRYSLNAEKPMFQEAKKLYERKYGKDSETGLPKSVLKGLYFQNSESAFQEAISSGDVYVMNSEDGVEFFGFRKIEAGGTTREQSVLKEKKITADQSNCLEDLLEQLNWSFNWKKTDAKSMVEGEKLPESVLKLLTQAITSETKLSGDAFKLLKKIGDDGGADYKGLKLLYTESQTHLSDLKHIKDFKEFPGEKDPPLTKEAFD</sequence>
<organism evidence="2 3">
    <name type="scientific">Durusdinium trenchii</name>
    <dbReference type="NCBI Taxonomy" id="1381693"/>
    <lineage>
        <taxon>Eukaryota</taxon>
        <taxon>Sar</taxon>
        <taxon>Alveolata</taxon>
        <taxon>Dinophyceae</taxon>
        <taxon>Suessiales</taxon>
        <taxon>Symbiodiniaceae</taxon>
        <taxon>Durusdinium</taxon>
    </lineage>
</organism>
<evidence type="ECO:0000313" key="3">
    <source>
        <dbReference type="Proteomes" id="UP001642464"/>
    </source>
</evidence>
<evidence type="ECO:0000256" key="1">
    <source>
        <dbReference type="SAM" id="MobiDB-lite"/>
    </source>
</evidence>
<feature type="compositionally biased region" description="Basic and acidic residues" evidence="1">
    <location>
        <begin position="10"/>
        <end position="24"/>
    </location>
</feature>
<dbReference type="Proteomes" id="UP001642464">
    <property type="component" value="Unassembled WGS sequence"/>
</dbReference>
<dbReference type="EMBL" id="CAXAMM010026486">
    <property type="protein sequence ID" value="CAK9059020.1"/>
    <property type="molecule type" value="Genomic_DNA"/>
</dbReference>
<protein>
    <submittedName>
        <fullName evidence="2">Uncharacterized protein</fullName>
    </submittedName>
</protein>
<proteinExistence type="predicted"/>